<dbReference type="Pfam" id="PF00953">
    <property type="entry name" value="Glycos_transf_4"/>
    <property type="match status" value="1"/>
</dbReference>
<comment type="pathway">
    <text evidence="12">Cell wall biogenesis; peptidoglycan biosynthesis.</text>
</comment>
<feature type="transmembrane region" description="Helical" evidence="12">
    <location>
        <begin position="100"/>
        <end position="121"/>
    </location>
</feature>
<keyword evidence="10 12" id="KW-0131">Cell cycle</keyword>
<dbReference type="PANTHER" id="PTHR22926">
    <property type="entry name" value="PHOSPHO-N-ACETYLMURAMOYL-PENTAPEPTIDE-TRANSFERASE"/>
    <property type="match status" value="1"/>
</dbReference>
<keyword evidence="5 12" id="KW-0812">Transmembrane</keyword>
<dbReference type="PROSITE" id="PS01347">
    <property type="entry name" value="MRAY_1"/>
    <property type="match status" value="1"/>
</dbReference>
<evidence type="ECO:0000256" key="5">
    <source>
        <dbReference type="ARBA" id="ARBA00022692"/>
    </source>
</evidence>
<dbReference type="CDD" id="cd06852">
    <property type="entry name" value="GT_MraY"/>
    <property type="match status" value="1"/>
</dbReference>
<evidence type="ECO:0000256" key="9">
    <source>
        <dbReference type="ARBA" id="ARBA00023136"/>
    </source>
</evidence>
<evidence type="ECO:0000256" key="3">
    <source>
        <dbReference type="ARBA" id="ARBA00022618"/>
    </source>
</evidence>
<feature type="transmembrane region" description="Helical" evidence="12">
    <location>
        <begin position="20"/>
        <end position="44"/>
    </location>
</feature>
<keyword evidence="4 12" id="KW-0808">Transferase</keyword>
<keyword evidence="6 12" id="KW-0133">Cell shape</keyword>
<name>A0A9X3BGI7_9BACT</name>
<dbReference type="InterPro" id="IPR018480">
    <property type="entry name" value="PNAcMuramoyl-5peptid_Trfase_CS"/>
</dbReference>
<dbReference type="InterPro" id="IPR003524">
    <property type="entry name" value="PNAcMuramoyl-5peptid_Trfase"/>
</dbReference>
<keyword evidence="16" id="KW-1185">Reference proteome</keyword>
<feature type="transmembrane region" description="Helical" evidence="12">
    <location>
        <begin position="76"/>
        <end position="94"/>
    </location>
</feature>
<dbReference type="Proteomes" id="UP001155483">
    <property type="component" value="Unassembled WGS sequence"/>
</dbReference>
<feature type="transmembrane region" description="Helical" evidence="12">
    <location>
        <begin position="349"/>
        <end position="372"/>
    </location>
</feature>
<keyword evidence="7 12" id="KW-0573">Peptidoglycan synthesis</keyword>
<dbReference type="RefSeq" id="WP_279295193.1">
    <property type="nucleotide sequence ID" value="NZ_JAOTIF010000001.1"/>
</dbReference>
<dbReference type="AlphaFoldDB" id="A0A9X3BGI7"/>
<feature type="transmembrane region" description="Helical" evidence="12">
    <location>
        <begin position="322"/>
        <end position="343"/>
    </location>
</feature>
<comment type="cofactor">
    <cofactor evidence="12 14">
        <name>Mg(2+)</name>
        <dbReference type="ChEBI" id="CHEBI:18420"/>
    </cofactor>
</comment>
<evidence type="ECO:0000313" key="16">
    <source>
        <dbReference type="Proteomes" id="UP001155483"/>
    </source>
</evidence>
<evidence type="ECO:0000256" key="14">
    <source>
        <dbReference type="PIRSR" id="PIRSR600715-1"/>
    </source>
</evidence>
<evidence type="ECO:0000256" key="1">
    <source>
        <dbReference type="ARBA" id="ARBA00004141"/>
    </source>
</evidence>
<evidence type="ECO:0000256" key="7">
    <source>
        <dbReference type="ARBA" id="ARBA00022984"/>
    </source>
</evidence>
<evidence type="ECO:0000256" key="8">
    <source>
        <dbReference type="ARBA" id="ARBA00022989"/>
    </source>
</evidence>
<feature type="transmembrane region" description="Helical" evidence="12">
    <location>
        <begin position="403"/>
        <end position="422"/>
    </location>
</feature>
<accession>A0A9X3BGI7</accession>
<dbReference type="NCBIfam" id="TIGR00445">
    <property type="entry name" value="mraY"/>
    <property type="match status" value="1"/>
</dbReference>
<dbReference type="HAMAP" id="MF_00038">
    <property type="entry name" value="MraY"/>
    <property type="match status" value="1"/>
</dbReference>
<feature type="binding site" evidence="14">
    <location>
        <position position="326"/>
    </location>
    <ligand>
        <name>Mg(2+)</name>
        <dbReference type="ChEBI" id="CHEBI:18420"/>
    </ligand>
</feature>
<feature type="binding site" evidence="14">
    <location>
        <position position="251"/>
    </location>
    <ligand>
        <name>Mg(2+)</name>
        <dbReference type="ChEBI" id="CHEBI:18420"/>
    </ligand>
</feature>
<proteinExistence type="inferred from homology"/>
<evidence type="ECO:0000256" key="2">
    <source>
        <dbReference type="ARBA" id="ARBA00005583"/>
    </source>
</evidence>
<comment type="caution">
    <text evidence="15">The sequence shown here is derived from an EMBL/GenBank/DDBJ whole genome shotgun (WGS) entry which is preliminary data.</text>
</comment>
<keyword evidence="11 12" id="KW-0961">Cell wall biogenesis/degradation</keyword>
<comment type="catalytic activity">
    <reaction evidence="12">
        <text>UDP-N-acetyl-alpha-D-muramoyl-L-alanyl-gamma-D-glutamyl-meso-2,6-diaminopimeloyl-D-alanyl-D-alanine + di-trans,octa-cis-undecaprenyl phosphate = di-trans,octa-cis-undecaprenyl diphospho-N-acetyl-alpha-D-muramoyl-L-alanyl-D-glutamyl-meso-2,6-diaminopimeloyl-D-alanyl-D-alanine + UMP</text>
        <dbReference type="Rhea" id="RHEA:28386"/>
        <dbReference type="ChEBI" id="CHEBI:57865"/>
        <dbReference type="ChEBI" id="CHEBI:60392"/>
        <dbReference type="ChEBI" id="CHEBI:61386"/>
        <dbReference type="ChEBI" id="CHEBI:61387"/>
        <dbReference type="EC" id="2.7.8.13"/>
    </reaction>
</comment>
<dbReference type="GO" id="GO:0071555">
    <property type="term" value="P:cell wall organization"/>
    <property type="evidence" value="ECO:0007669"/>
    <property type="project" value="UniProtKB-KW"/>
</dbReference>
<keyword evidence="12 14" id="KW-0460">Magnesium</keyword>
<keyword evidence="12 14" id="KW-0479">Metal-binding</keyword>
<sequence>MLYHLFEWFRTAGYQFPGVSLFQFITFRVLVAVILSLFITTVYGKRLINYLQRKQIGESVRELGLAGEHSKRGTPTMGGIIIILAILIPTLLLANLGKVYIRLMIVSTIWLGIIGFIDDYLKLRAKKKAKEKGVAYKKGDDDGLAGKFKIFGQVMLGVIIGATLYFNNNVKTWREYQGVPKAGETTVIAREVNNRIKYFVEAKEPITTIPFVKSHEFNYSKLLPNGLRDYTWLLYIGVVIFIITAVSNGSNITDGLDGLATGTSALIGVCLGIFAYASGNLVLADYLNIMYIPNLGELAIFIGAMIGACVGFLWYNAYPAQVFMGDTGSLTLGGIIAALAIIVHKELLIPIFCGVFLVENLSVMIQVGYFKYTKKKYGEGRRVFLMSPLHHHYQKKGYDEAKIVTRFWIVTLLLVIFSIVTLKLR</sequence>
<keyword evidence="9 12" id="KW-0472">Membrane</keyword>
<gene>
    <name evidence="12 15" type="primary">mraY</name>
    <name evidence="15" type="ORF">OCK74_01420</name>
</gene>
<evidence type="ECO:0000256" key="12">
    <source>
        <dbReference type="HAMAP-Rule" id="MF_00038"/>
    </source>
</evidence>
<evidence type="ECO:0000313" key="15">
    <source>
        <dbReference type="EMBL" id="MCU7547748.1"/>
    </source>
</evidence>
<dbReference type="GO" id="GO:0051301">
    <property type="term" value="P:cell division"/>
    <property type="evidence" value="ECO:0007669"/>
    <property type="project" value="UniProtKB-KW"/>
</dbReference>
<evidence type="ECO:0000256" key="13">
    <source>
        <dbReference type="NCBIfam" id="TIGR00445"/>
    </source>
</evidence>
<dbReference type="EC" id="2.7.8.13" evidence="12 13"/>
<evidence type="ECO:0000256" key="6">
    <source>
        <dbReference type="ARBA" id="ARBA00022960"/>
    </source>
</evidence>
<dbReference type="GO" id="GO:0008360">
    <property type="term" value="P:regulation of cell shape"/>
    <property type="evidence" value="ECO:0007669"/>
    <property type="project" value="UniProtKB-KW"/>
</dbReference>
<dbReference type="PROSITE" id="PS01348">
    <property type="entry name" value="MRAY_2"/>
    <property type="match status" value="1"/>
</dbReference>
<dbReference type="PANTHER" id="PTHR22926:SF5">
    <property type="entry name" value="PHOSPHO-N-ACETYLMURAMOYL-PENTAPEPTIDE-TRANSFERASE HOMOLOG"/>
    <property type="match status" value="1"/>
</dbReference>
<organism evidence="15 16">
    <name type="scientific">Paraflavisolibacter caeni</name>
    <dbReference type="NCBI Taxonomy" id="2982496"/>
    <lineage>
        <taxon>Bacteria</taxon>
        <taxon>Pseudomonadati</taxon>
        <taxon>Bacteroidota</taxon>
        <taxon>Chitinophagia</taxon>
        <taxon>Chitinophagales</taxon>
        <taxon>Chitinophagaceae</taxon>
        <taxon>Paraflavisolibacter</taxon>
    </lineage>
</organism>
<dbReference type="GO" id="GO:0005886">
    <property type="term" value="C:plasma membrane"/>
    <property type="evidence" value="ECO:0007669"/>
    <property type="project" value="UniProtKB-SubCell"/>
</dbReference>
<feature type="transmembrane region" description="Helical" evidence="12">
    <location>
        <begin position="259"/>
        <end position="278"/>
    </location>
</feature>
<evidence type="ECO:0000256" key="10">
    <source>
        <dbReference type="ARBA" id="ARBA00023306"/>
    </source>
</evidence>
<dbReference type="InterPro" id="IPR000715">
    <property type="entry name" value="Glycosyl_transferase_4"/>
</dbReference>
<dbReference type="GO" id="GO:0009252">
    <property type="term" value="P:peptidoglycan biosynthetic process"/>
    <property type="evidence" value="ECO:0007669"/>
    <property type="project" value="UniProtKB-UniRule"/>
</dbReference>
<dbReference type="GO" id="GO:0046872">
    <property type="term" value="F:metal ion binding"/>
    <property type="evidence" value="ECO:0007669"/>
    <property type="project" value="UniProtKB-KW"/>
</dbReference>
<comment type="similarity">
    <text evidence="2 12">Belongs to the glycosyltransferase 4 family. MraY subfamily.</text>
</comment>
<dbReference type="GO" id="GO:0008963">
    <property type="term" value="F:phospho-N-acetylmuramoyl-pentapeptide-transferase activity"/>
    <property type="evidence" value="ECO:0007669"/>
    <property type="project" value="UniProtKB-UniRule"/>
</dbReference>
<comment type="function">
    <text evidence="12">Catalyzes the initial step of the lipid cycle reactions in the biosynthesis of the cell wall peptidoglycan: transfers peptidoglycan precursor phospho-MurNAc-pentapeptide from UDP-MurNAc-pentapeptide onto the lipid carrier undecaprenyl phosphate, yielding undecaprenyl-pyrophosphoryl-MurNAc-pentapeptide, known as lipid I.</text>
</comment>
<evidence type="ECO:0000256" key="4">
    <source>
        <dbReference type="ARBA" id="ARBA00022679"/>
    </source>
</evidence>
<comment type="subcellular location">
    <subcellularLocation>
        <location evidence="12">Cell membrane</location>
        <topology evidence="12">Multi-pass membrane protein</topology>
    </subcellularLocation>
    <subcellularLocation>
        <location evidence="1">Membrane</location>
        <topology evidence="1">Multi-pass membrane protein</topology>
    </subcellularLocation>
</comment>
<keyword evidence="8 12" id="KW-1133">Transmembrane helix</keyword>
<feature type="transmembrane region" description="Helical" evidence="12">
    <location>
        <begin position="148"/>
        <end position="166"/>
    </location>
</feature>
<feature type="transmembrane region" description="Helical" evidence="12">
    <location>
        <begin position="230"/>
        <end position="247"/>
    </location>
</feature>
<reference evidence="15" key="2">
    <citation type="submission" date="2023-04" db="EMBL/GenBank/DDBJ databases">
        <title>Paracnuella aquatica gen. nov., sp. nov., a member of the family Chitinophagaceae isolated from a hot spring.</title>
        <authorList>
            <person name="Wang C."/>
        </authorList>
    </citation>
    <scope>NUCLEOTIDE SEQUENCE</scope>
    <source>
        <strain evidence="15">LB-8</strain>
    </source>
</reference>
<evidence type="ECO:0000256" key="11">
    <source>
        <dbReference type="ARBA" id="ARBA00023316"/>
    </source>
</evidence>
<dbReference type="EMBL" id="JAOTIF010000001">
    <property type="protein sequence ID" value="MCU7547748.1"/>
    <property type="molecule type" value="Genomic_DNA"/>
</dbReference>
<dbReference type="Pfam" id="PF10555">
    <property type="entry name" value="MraY_sig1"/>
    <property type="match status" value="1"/>
</dbReference>
<feature type="transmembrane region" description="Helical" evidence="12">
    <location>
        <begin position="298"/>
        <end position="315"/>
    </location>
</feature>
<reference evidence="15" key="1">
    <citation type="submission" date="2022-09" db="EMBL/GenBank/DDBJ databases">
        <authorList>
            <person name="Yuan C."/>
            <person name="Ke Z."/>
        </authorList>
    </citation>
    <scope>NUCLEOTIDE SEQUENCE</scope>
    <source>
        <strain evidence="15">LB-8</strain>
    </source>
</reference>
<keyword evidence="12" id="KW-1003">Cell membrane</keyword>
<keyword evidence="3 12" id="KW-0132">Cell division</keyword>
<protein>
    <recommendedName>
        <fullName evidence="12 13">Phospho-N-acetylmuramoyl-pentapeptide-transferase</fullName>
        <ecNumber evidence="12 13">2.7.8.13</ecNumber>
    </recommendedName>
    <alternativeName>
        <fullName evidence="12">UDP-MurNAc-pentapeptide phosphotransferase</fullName>
    </alternativeName>
</protein>